<evidence type="ECO:0000256" key="1">
    <source>
        <dbReference type="SAM" id="Phobius"/>
    </source>
</evidence>
<keyword evidence="1" id="KW-1133">Transmembrane helix</keyword>
<dbReference type="Proteomes" id="UP001303587">
    <property type="component" value="Chromosome"/>
</dbReference>
<sequence>MKQKTIINIFYIVFSLINLFYLVCLKYYIDYAAFSTLCLFYILGPLSSVRFF</sequence>
<keyword evidence="3" id="KW-1185">Reference proteome</keyword>
<proteinExistence type="predicted"/>
<evidence type="ECO:0000313" key="2">
    <source>
        <dbReference type="EMBL" id="WNY25886.1"/>
    </source>
</evidence>
<keyword evidence="1" id="KW-0812">Transmembrane</keyword>
<keyword evidence="1" id="KW-0472">Membrane</keyword>
<dbReference type="AlphaFoldDB" id="A0AA96V4Y5"/>
<reference evidence="2 3" key="1">
    <citation type="submission" date="2023-07" db="EMBL/GenBank/DDBJ databases">
        <title>Closed genoem sequence of Methanosarcinaceae archaeon Ac7.</title>
        <authorList>
            <person name="Poehlein A."/>
            <person name="Protasov E."/>
            <person name="Platt K."/>
            <person name="Reeh H."/>
            <person name="Daniel R."/>
            <person name="Brune A."/>
        </authorList>
    </citation>
    <scope>NUCLEOTIDE SEQUENCE [LARGE SCALE GENOMIC DNA]</scope>
    <source>
        <strain evidence="2 3">Ac7</strain>
    </source>
</reference>
<dbReference type="EMBL" id="CP131060">
    <property type="protein sequence ID" value="WNY25886.1"/>
    <property type="molecule type" value="Genomic_DNA"/>
</dbReference>
<protein>
    <submittedName>
        <fullName evidence="2">Uncharacterized protein</fullName>
    </submittedName>
</protein>
<name>A0AA96V4Y5_9EURY</name>
<accession>A0AA96V4Y5</accession>
<evidence type="ECO:0000313" key="3">
    <source>
        <dbReference type="Proteomes" id="UP001303587"/>
    </source>
</evidence>
<feature type="transmembrane region" description="Helical" evidence="1">
    <location>
        <begin position="6"/>
        <end position="24"/>
    </location>
</feature>
<gene>
    <name evidence="2" type="ORF">MsAc7_14510</name>
</gene>
<organism evidence="2 3">
    <name type="scientific">Methanolapillus millepedarum</name>
    <dbReference type="NCBI Taxonomy" id="3028296"/>
    <lineage>
        <taxon>Archaea</taxon>
        <taxon>Methanobacteriati</taxon>
        <taxon>Methanobacteriota</taxon>
        <taxon>Stenosarchaea group</taxon>
        <taxon>Methanomicrobia</taxon>
        <taxon>Methanosarcinales</taxon>
        <taxon>Methanosarcinaceae</taxon>
        <taxon>Methanolapillus</taxon>
    </lineage>
</organism>